<dbReference type="RefSeq" id="WP_006039118.1">
    <property type="nucleotide sequence ID" value="NZ_AEDD01000008.1"/>
</dbReference>
<reference evidence="1 2" key="1">
    <citation type="submission" date="2010-07" db="EMBL/GenBank/DDBJ databases">
        <title>The draft genome of Paenibacillus curdlanolyticus YK9.</title>
        <authorList>
            <consortium name="US DOE Joint Genome Institute (JGI-PGF)"/>
            <person name="Lucas S."/>
            <person name="Copeland A."/>
            <person name="Lapidus A."/>
            <person name="Cheng J.-F."/>
            <person name="Bruce D."/>
            <person name="Goodwin L."/>
            <person name="Pitluck S."/>
            <person name="Land M.L."/>
            <person name="Hauser L."/>
            <person name="Chang Y.-J."/>
            <person name="Jeffries C."/>
            <person name="Anderson I.J."/>
            <person name="Johnson E."/>
            <person name="Loganathan U."/>
            <person name="Mulhopadhyay B."/>
            <person name="Kyrpides N."/>
            <person name="Woyke T.J."/>
        </authorList>
    </citation>
    <scope>NUCLEOTIDE SEQUENCE [LARGE SCALE GENOMIC DNA]</scope>
    <source>
        <strain evidence="1 2">YK9</strain>
    </source>
</reference>
<name>E0IBU1_9BACL</name>
<accession>E0IBU1</accession>
<dbReference type="eggNOG" id="ENOG5031MPU">
    <property type="taxonomic scope" value="Bacteria"/>
</dbReference>
<sequence>MSKTINLSDKFSKEQPSIQIGNTVYPVNAGIQAVLAFQEAATGGLNGILGALKVALGDQAYDEIGVENLSFANIQVLSTGILAAQTGISYDEAAARFRRAGQVGQ</sequence>
<dbReference type="Proteomes" id="UP000005387">
    <property type="component" value="Unassembled WGS sequence"/>
</dbReference>
<evidence type="ECO:0000313" key="2">
    <source>
        <dbReference type="Proteomes" id="UP000005387"/>
    </source>
</evidence>
<evidence type="ECO:0000313" key="1">
    <source>
        <dbReference type="EMBL" id="EFM10171.1"/>
    </source>
</evidence>
<proteinExistence type="predicted"/>
<dbReference type="OrthoDB" id="2627496at2"/>
<gene>
    <name evidence="1" type="ORF">PaecuDRAFT_3130</name>
</gene>
<organism evidence="1 2">
    <name type="scientific">Paenibacillus curdlanolyticus YK9</name>
    <dbReference type="NCBI Taxonomy" id="717606"/>
    <lineage>
        <taxon>Bacteria</taxon>
        <taxon>Bacillati</taxon>
        <taxon>Bacillota</taxon>
        <taxon>Bacilli</taxon>
        <taxon>Bacillales</taxon>
        <taxon>Paenibacillaceae</taxon>
        <taxon>Paenibacillus</taxon>
    </lineage>
</organism>
<dbReference type="EMBL" id="AEDD01000008">
    <property type="protein sequence ID" value="EFM10171.1"/>
    <property type="molecule type" value="Genomic_DNA"/>
</dbReference>
<dbReference type="AlphaFoldDB" id="E0IBU1"/>
<dbReference type="STRING" id="717606.PaecuDRAFT_3130"/>
<protein>
    <submittedName>
        <fullName evidence="1">Uncharacterized protein</fullName>
    </submittedName>
</protein>
<keyword evidence="2" id="KW-1185">Reference proteome</keyword>